<accession>A0A2T2PAL1</accession>
<evidence type="ECO:0000313" key="2">
    <source>
        <dbReference type="Proteomes" id="UP000240883"/>
    </source>
</evidence>
<organism evidence="1 2">
    <name type="scientific">Corynespora cassiicola Philippines</name>
    <dbReference type="NCBI Taxonomy" id="1448308"/>
    <lineage>
        <taxon>Eukaryota</taxon>
        <taxon>Fungi</taxon>
        <taxon>Dikarya</taxon>
        <taxon>Ascomycota</taxon>
        <taxon>Pezizomycotina</taxon>
        <taxon>Dothideomycetes</taxon>
        <taxon>Pleosporomycetidae</taxon>
        <taxon>Pleosporales</taxon>
        <taxon>Corynesporascaceae</taxon>
        <taxon>Corynespora</taxon>
    </lineage>
</organism>
<dbReference type="AlphaFoldDB" id="A0A2T2PAL1"/>
<protein>
    <submittedName>
        <fullName evidence="1">Uncharacterized protein</fullName>
    </submittedName>
</protein>
<dbReference type="Proteomes" id="UP000240883">
    <property type="component" value="Unassembled WGS sequence"/>
</dbReference>
<dbReference type="EMBL" id="KZ678128">
    <property type="protein sequence ID" value="PSN74697.1"/>
    <property type="molecule type" value="Genomic_DNA"/>
</dbReference>
<sequence length="104" mass="11261">MTPRCAAVGMSTWYMNKANITQSSNNPQPIINNMSSIRSSFETTKSAMVTSTISDTSSLLSSTKSPSTAKKAWNAVKKHAIEHHKSVNAAYATYYGQGQGRNTV</sequence>
<evidence type="ECO:0000313" key="1">
    <source>
        <dbReference type="EMBL" id="PSN74697.1"/>
    </source>
</evidence>
<gene>
    <name evidence="1" type="ORF">BS50DRAFT_627978</name>
</gene>
<dbReference type="OrthoDB" id="3494771at2759"/>
<keyword evidence="2" id="KW-1185">Reference proteome</keyword>
<name>A0A2T2PAL1_CORCC</name>
<proteinExistence type="predicted"/>
<reference evidence="1 2" key="1">
    <citation type="journal article" date="2018" name="Front. Microbiol.">
        <title>Genome-Wide Analysis of Corynespora cassiicola Leaf Fall Disease Putative Effectors.</title>
        <authorList>
            <person name="Lopez D."/>
            <person name="Ribeiro S."/>
            <person name="Label P."/>
            <person name="Fumanal B."/>
            <person name="Venisse J.S."/>
            <person name="Kohler A."/>
            <person name="de Oliveira R.R."/>
            <person name="Labutti K."/>
            <person name="Lipzen A."/>
            <person name="Lail K."/>
            <person name="Bauer D."/>
            <person name="Ohm R.A."/>
            <person name="Barry K.W."/>
            <person name="Spatafora J."/>
            <person name="Grigoriev I.V."/>
            <person name="Martin F.M."/>
            <person name="Pujade-Renaud V."/>
        </authorList>
    </citation>
    <scope>NUCLEOTIDE SEQUENCE [LARGE SCALE GENOMIC DNA]</scope>
    <source>
        <strain evidence="1 2">Philippines</strain>
    </source>
</reference>